<proteinExistence type="predicted"/>
<gene>
    <name evidence="1" type="ORF">PAHAL_2G400200</name>
</gene>
<sequence>MCDLLSRPLARLRGHPLEAMLEVLDQFDLTLSDNTSIIQASINKIELIAAQTLLSDPNLIGESSRRNNCGDEDDFVDAHTGCTKCNEGPKYCLQTSHQ</sequence>
<dbReference type="Gramene" id="PAN13531">
    <property type="protein sequence ID" value="PAN13531"/>
    <property type="gene ID" value="PAHAL_2G400200"/>
</dbReference>
<organism evidence="1">
    <name type="scientific">Panicum hallii</name>
    <dbReference type="NCBI Taxonomy" id="206008"/>
    <lineage>
        <taxon>Eukaryota</taxon>
        <taxon>Viridiplantae</taxon>
        <taxon>Streptophyta</taxon>
        <taxon>Embryophyta</taxon>
        <taxon>Tracheophyta</taxon>
        <taxon>Spermatophyta</taxon>
        <taxon>Magnoliopsida</taxon>
        <taxon>Liliopsida</taxon>
        <taxon>Poales</taxon>
        <taxon>Poaceae</taxon>
        <taxon>PACMAD clade</taxon>
        <taxon>Panicoideae</taxon>
        <taxon>Panicodae</taxon>
        <taxon>Paniceae</taxon>
        <taxon>Panicinae</taxon>
        <taxon>Panicum</taxon>
        <taxon>Panicum sect. Panicum</taxon>
    </lineage>
</organism>
<dbReference type="Proteomes" id="UP000243499">
    <property type="component" value="Chromosome 2"/>
</dbReference>
<protein>
    <submittedName>
        <fullName evidence="1">Uncharacterized protein</fullName>
    </submittedName>
</protein>
<evidence type="ECO:0000313" key="1">
    <source>
        <dbReference type="EMBL" id="PAN13531.2"/>
    </source>
</evidence>
<dbReference type="AlphaFoldDB" id="A0A2S3H1M0"/>
<dbReference type="EMBL" id="CM008047">
    <property type="protein sequence ID" value="PAN13531.2"/>
    <property type="molecule type" value="Genomic_DNA"/>
</dbReference>
<name>A0A2S3H1M0_9POAL</name>
<reference evidence="1" key="1">
    <citation type="submission" date="2018-04" db="EMBL/GenBank/DDBJ databases">
        <title>WGS assembly of Panicum hallii.</title>
        <authorList>
            <person name="Lovell J."/>
            <person name="Jenkins J."/>
            <person name="Lowry D."/>
            <person name="Mamidi S."/>
            <person name="Sreedasyam A."/>
            <person name="Weng X."/>
            <person name="Barry K."/>
            <person name="Bonette J."/>
            <person name="Campitelli B."/>
            <person name="Daum C."/>
            <person name="Gordon S."/>
            <person name="Gould B."/>
            <person name="Lipzen A."/>
            <person name="Macqueen A."/>
            <person name="Palacio-Mejia J."/>
            <person name="Plott C."/>
            <person name="Shakirov E."/>
            <person name="Shu S."/>
            <person name="Yoshinaga Y."/>
            <person name="Zane M."/>
            <person name="Rokhsar D."/>
            <person name="Grimwood J."/>
            <person name="Schmutz J."/>
            <person name="Juenger T."/>
        </authorList>
    </citation>
    <scope>NUCLEOTIDE SEQUENCE [LARGE SCALE GENOMIC DNA]</scope>
    <source>
        <strain evidence="1">FIL2</strain>
    </source>
</reference>
<accession>A0A2S3H1M0</accession>